<keyword evidence="2" id="KW-0560">Oxidoreductase</keyword>
<dbReference type="EC" id="1.1.1.47" evidence="2"/>
<evidence type="ECO:0000313" key="3">
    <source>
        <dbReference type="Proteomes" id="UP001359886"/>
    </source>
</evidence>
<evidence type="ECO:0000313" key="2">
    <source>
        <dbReference type="EMBL" id="MEJ8566986.1"/>
    </source>
</evidence>
<dbReference type="SUPFAM" id="SSF51735">
    <property type="entry name" value="NAD(P)-binding Rossmann-fold domains"/>
    <property type="match status" value="1"/>
</dbReference>
<reference evidence="2 3" key="1">
    <citation type="submission" date="2024-02" db="EMBL/GenBank/DDBJ databases">
        <title>A novel Wenzhouxiangellaceae bacterium, isolated from coastal sediments.</title>
        <authorList>
            <person name="Du Z.-J."/>
            <person name="Ye Y.-Q."/>
            <person name="Zhang X.-Y."/>
        </authorList>
    </citation>
    <scope>NUCLEOTIDE SEQUENCE [LARGE SCALE GENOMIC DNA]</scope>
    <source>
        <strain evidence="2 3">CH-27</strain>
    </source>
</reference>
<comment type="caution">
    <text evidence="2">The sequence shown here is derived from an EMBL/GenBank/DDBJ whole genome shotgun (WGS) entry which is preliminary data.</text>
</comment>
<dbReference type="Proteomes" id="UP001359886">
    <property type="component" value="Unassembled WGS sequence"/>
</dbReference>
<dbReference type="PRINTS" id="PR00081">
    <property type="entry name" value="GDHRDH"/>
</dbReference>
<dbReference type="EMBL" id="JAZHOG010000003">
    <property type="protein sequence ID" value="MEJ8566986.1"/>
    <property type="molecule type" value="Genomic_DNA"/>
</dbReference>
<sequence>MEIDLSEKVALVTGAAGGIGAAVARTLAASGAAVVVTDLEARAEDAGKLVAEIERDGGQAEFRALDVSEESAWQAVMQHVAETYGGLDVLVNNAGVVLVKPVEEVSLEEFQWITGINVGGAFLGVRHALPVMKKRAAARPAGGSIINFSSAMGIKGYPYGSMYSLTKGAIRLFSKSIALEFADLGYNIRVNSIHPGLVDTAMVEQESEELSALGAMGTSTPDEMRQAFQALNPLGRLGTPQELANAVLFLASDLSSFVTGSEMTVDGGETAA</sequence>
<dbReference type="RefSeq" id="WP_354694307.1">
    <property type="nucleotide sequence ID" value="NZ_JAZHOG010000003.1"/>
</dbReference>
<evidence type="ECO:0000256" key="1">
    <source>
        <dbReference type="ARBA" id="ARBA00006484"/>
    </source>
</evidence>
<organism evidence="2 3">
    <name type="scientific">Elongatibacter sediminis</name>
    <dbReference type="NCBI Taxonomy" id="3119006"/>
    <lineage>
        <taxon>Bacteria</taxon>
        <taxon>Pseudomonadati</taxon>
        <taxon>Pseudomonadota</taxon>
        <taxon>Gammaproteobacteria</taxon>
        <taxon>Chromatiales</taxon>
        <taxon>Wenzhouxiangellaceae</taxon>
        <taxon>Elongatibacter</taxon>
    </lineage>
</organism>
<protein>
    <submittedName>
        <fullName evidence="2">Glucose 1-dehydrogenase</fullName>
        <ecNumber evidence="2">1.1.1.47</ecNumber>
    </submittedName>
</protein>
<name>A0AAW9RBN1_9GAMM</name>
<dbReference type="FunFam" id="3.40.50.720:FF:000084">
    <property type="entry name" value="Short-chain dehydrogenase reductase"/>
    <property type="match status" value="1"/>
</dbReference>
<dbReference type="Gene3D" id="3.40.50.720">
    <property type="entry name" value="NAD(P)-binding Rossmann-like Domain"/>
    <property type="match status" value="1"/>
</dbReference>
<comment type="similarity">
    <text evidence="1">Belongs to the short-chain dehydrogenases/reductases (SDR) family.</text>
</comment>
<gene>
    <name evidence="2" type="ORF">V3330_05065</name>
</gene>
<dbReference type="AlphaFoldDB" id="A0AAW9RBN1"/>
<dbReference type="InterPro" id="IPR036291">
    <property type="entry name" value="NAD(P)-bd_dom_sf"/>
</dbReference>
<accession>A0AAW9RBN1</accession>
<dbReference type="PANTHER" id="PTHR42760">
    <property type="entry name" value="SHORT-CHAIN DEHYDROGENASES/REDUCTASES FAMILY MEMBER"/>
    <property type="match status" value="1"/>
</dbReference>
<dbReference type="PRINTS" id="PR00080">
    <property type="entry name" value="SDRFAMILY"/>
</dbReference>
<dbReference type="Pfam" id="PF13561">
    <property type="entry name" value="adh_short_C2"/>
    <property type="match status" value="1"/>
</dbReference>
<dbReference type="InterPro" id="IPR002347">
    <property type="entry name" value="SDR_fam"/>
</dbReference>
<keyword evidence="3" id="KW-1185">Reference proteome</keyword>
<dbReference type="GO" id="GO:0047936">
    <property type="term" value="F:glucose 1-dehydrogenase [NAD(P)+] activity"/>
    <property type="evidence" value="ECO:0007669"/>
    <property type="project" value="UniProtKB-EC"/>
</dbReference>
<dbReference type="NCBIfam" id="NF005559">
    <property type="entry name" value="PRK07231.1"/>
    <property type="match status" value="1"/>
</dbReference>
<proteinExistence type="inferred from homology"/>